<name>A0ABV2GXA6_9HYPH</name>
<comment type="caution">
    <text evidence="4">The sequence shown here is derived from an EMBL/GenBank/DDBJ whole genome shotgun (WGS) entry which is preliminary data.</text>
</comment>
<dbReference type="Pfam" id="PF00202">
    <property type="entry name" value="Aminotran_3"/>
    <property type="match status" value="1"/>
</dbReference>
<dbReference type="EMBL" id="JBEPMC010000014">
    <property type="protein sequence ID" value="MET3582926.1"/>
    <property type="molecule type" value="Genomic_DNA"/>
</dbReference>
<reference evidence="4 5" key="1">
    <citation type="submission" date="2024-06" db="EMBL/GenBank/DDBJ databases">
        <title>Genomic Encyclopedia of Type Strains, Phase IV (KMG-IV): sequencing the most valuable type-strain genomes for metagenomic binning, comparative biology and taxonomic classification.</title>
        <authorList>
            <person name="Goeker M."/>
        </authorList>
    </citation>
    <scope>NUCLEOTIDE SEQUENCE [LARGE SCALE GENOMIC DNA]</scope>
    <source>
        <strain evidence="4 5">DSM 100022</strain>
    </source>
</reference>
<evidence type="ECO:0000313" key="4">
    <source>
        <dbReference type="EMBL" id="MET3582926.1"/>
    </source>
</evidence>
<keyword evidence="4" id="KW-0413">Isomerase</keyword>
<dbReference type="GO" id="GO:0042286">
    <property type="term" value="F:glutamate-1-semialdehyde 2,1-aminomutase activity"/>
    <property type="evidence" value="ECO:0007669"/>
    <property type="project" value="UniProtKB-EC"/>
</dbReference>
<dbReference type="Gene3D" id="3.90.1150.10">
    <property type="entry name" value="Aspartate Aminotransferase, domain 1"/>
    <property type="match status" value="1"/>
</dbReference>
<gene>
    <name evidence="4" type="ORF">ABID19_005988</name>
</gene>
<dbReference type="RefSeq" id="WP_263806568.1">
    <property type="nucleotide sequence ID" value="NZ_JBEPMC010000014.1"/>
</dbReference>
<dbReference type="Gene3D" id="3.40.640.10">
    <property type="entry name" value="Type I PLP-dependent aspartate aminotransferase-like (Major domain)"/>
    <property type="match status" value="1"/>
</dbReference>
<comment type="cofactor">
    <cofactor evidence="1">
        <name>pyridoxal 5'-phosphate</name>
        <dbReference type="ChEBI" id="CHEBI:597326"/>
    </cofactor>
</comment>
<dbReference type="SUPFAM" id="SSF53383">
    <property type="entry name" value="PLP-dependent transferases"/>
    <property type="match status" value="1"/>
</dbReference>
<dbReference type="InterPro" id="IPR005814">
    <property type="entry name" value="Aminotrans_3"/>
</dbReference>
<sequence length="440" mass="46704">MSDIMSGPATPNSEKLYARAREVMPGGNTRTTVYRKPHQIYARRGDGCRITDIDRHVRIDALGNSTSLIHGYGNRQILEAATRQLEAGTCFGMPTESEIRLSEILCDRLPSVEQLRYTNSGTEAVMNAIKAARAHTGRPKIAKCEGAYHGTYDPAETSLDASPVTWGDIDRPGSVPAAEGTPQGVLDDVVVIPFNNTPVAEAILRASGNSLAAVLVDVMPNRAGLVPAKSDYLAMLRRVTRELGALLILDEVITFRLGYNGAQGRFDIDPDLTTLGKIIGGGFAIGAIGGLAEVMSVFDPSKGKPAVPHGGTFSANPMSMSAGIAALEELTPAAFEKLEALGDRFDQGIRACFARHGIKGQVTGLGSLRRFHLTDAPLSDYRSTFAAADGAARVSALAKVLFDEGVIISGNGLMAFSTAMEGADIDEIVRAFDRALPAFA</sequence>
<evidence type="ECO:0000256" key="1">
    <source>
        <dbReference type="ARBA" id="ARBA00001933"/>
    </source>
</evidence>
<comment type="similarity">
    <text evidence="3">Belongs to the class-III pyridoxal-phosphate-dependent aminotransferase family.</text>
</comment>
<evidence type="ECO:0000256" key="3">
    <source>
        <dbReference type="RuleBase" id="RU003560"/>
    </source>
</evidence>
<protein>
    <submittedName>
        <fullName evidence="4">Glutamate-1-semialdehyde 2,1-aminomutase</fullName>
        <ecNumber evidence="4">5.4.3.8</ecNumber>
    </submittedName>
</protein>
<evidence type="ECO:0000313" key="5">
    <source>
        <dbReference type="Proteomes" id="UP001549204"/>
    </source>
</evidence>
<evidence type="ECO:0000256" key="2">
    <source>
        <dbReference type="ARBA" id="ARBA00022898"/>
    </source>
</evidence>
<dbReference type="InterPro" id="IPR015424">
    <property type="entry name" value="PyrdxlP-dep_Trfase"/>
</dbReference>
<keyword evidence="5" id="KW-1185">Reference proteome</keyword>
<keyword evidence="2 3" id="KW-0663">Pyridoxal phosphate</keyword>
<dbReference type="PANTHER" id="PTHR43713">
    <property type="entry name" value="GLUTAMATE-1-SEMIALDEHYDE 2,1-AMINOMUTASE"/>
    <property type="match status" value="1"/>
</dbReference>
<accession>A0ABV2GXA6</accession>
<organism evidence="4 5">
    <name type="scientific">Mesorhizobium robiniae</name>
    <dbReference type="NCBI Taxonomy" id="559315"/>
    <lineage>
        <taxon>Bacteria</taxon>
        <taxon>Pseudomonadati</taxon>
        <taxon>Pseudomonadota</taxon>
        <taxon>Alphaproteobacteria</taxon>
        <taxon>Hyphomicrobiales</taxon>
        <taxon>Phyllobacteriaceae</taxon>
        <taxon>Mesorhizobium</taxon>
    </lineage>
</organism>
<dbReference type="InterPro" id="IPR015421">
    <property type="entry name" value="PyrdxlP-dep_Trfase_major"/>
</dbReference>
<dbReference type="InterPro" id="IPR015422">
    <property type="entry name" value="PyrdxlP-dep_Trfase_small"/>
</dbReference>
<dbReference type="EC" id="5.4.3.8" evidence="4"/>
<proteinExistence type="inferred from homology"/>
<dbReference type="Proteomes" id="UP001549204">
    <property type="component" value="Unassembled WGS sequence"/>
</dbReference>
<dbReference type="PANTHER" id="PTHR43713:SF3">
    <property type="entry name" value="GLUTAMATE-1-SEMIALDEHYDE 2,1-AMINOMUTASE 1, CHLOROPLASTIC-RELATED"/>
    <property type="match status" value="1"/>
</dbReference>